<protein>
    <submittedName>
        <fullName evidence="1">Uncharacterized protein</fullName>
    </submittedName>
</protein>
<evidence type="ECO:0000313" key="1">
    <source>
        <dbReference type="EMBL" id="ORI97171.1"/>
    </source>
</evidence>
<gene>
    <name evidence="1" type="ORF">BMR96_08620</name>
</gene>
<accession>A0A1X0VBV7</accession>
<dbReference type="STRING" id="33968.BMS77_09050"/>
<name>A0A1X0VBV7_LEUPS</name>
<organism evidence="1 2">
    <name type="scientific">Leuconostoc pseudomesenteroides</name>
    <dbReference type="NCBI Taxonomy" id="33968"/>
    <lineage>
        <taxon>Bacteria</taxon>
        <taxon>Bacillati</taxon>
        <taxon>Bacillota</taxon>
        <taxon>Bacilli</taxon>
        <taxon>Lactobacillales</taxon>
        <taxon>Lactobacillaceae</taxon>
        <taxon>Leuconostoc</taxon>
    </lineage>
</organism>
<dbReference type="EMBL" id="MPLS01000040">
    <property type="protein sequence ID" value="ORI97171.1"/>
    <property type="molecule type" value="Genomic_DNA"/>
</dbReference>
<dbReference type="AlphaFoldDB" id="A0A1X0VBV7"/>
<sequence>MYMNYDMMIANMEAERNKANDDLQYYRRFTAPMHNGFTRKQMIRQLTNRKRMLDARIRRLIEQKNAQ</sequence>
<proteinExistence type="predicted"/>
<comment type="caution">
    <text evidence="1">The sequence shown here is derived from an EMBL/GenBank/DDBJ whole genome shotgun (WGS) entry which is preliminary data.</text>
</comment>
<reference evidence="1 2" key="1">
    <citation type="journal article" date="2017" name="Front. Microbiol.">
        <title>Genomic Characterization of Dairy Associated Leuconostoc Species and Diversity of Leuconostocs in Undefined Mixed Mesophilic Starter Cultures.</title>
        <authorList>
            <person name="Frantzen C.A."/>
            <person name="Kot W."/>
            <person name="Pedersen T.B."/>
            <person name="Ardo Y.M."/>
            <person name="Broadbent J.R."/>
            <person name="Neve H."/>
            <person name="Hansen L.H."/>
            <person name="Dal Bello F."/>
            <person name="Ostlie H.M."/>
            <person name="Kleppen H.P."/>
            <person name="Vogensen F.K."/>
            <person name="Holo H."/>
        </authorList>
    </citation>
    <scope>NUCLEOTIDE SEQUENCE [LARGE SCALE GENOMIC DNA]</scope>
    <source>
        <strain evidence="1 2">LMGCF08</strain>
    </source>
</reference>
<dbReference type="Proteomes" id="UP000192288">
    <property type="component" value="Unassembled WGS sequence"/>
</dbReference>
<evidence type="ECO:0000313" key="2">
    <source>
        <dbReference type="Proteomes" id="UP000192288"/>
    </source>
</evidence>